<dbReference type="AlphaFoldDB" id="A0A1H7KFD4"/>
<sequence length="120" mass="13642">MKKCIFILEDDDDIREIIAYFLSESGYEVKTYARVVEFNDALPFELPDLFLLDIMLPDGTGLEVCRTIKANPSNSHIPVILMSAVSHSRATLNEVNAQHFINKPFDLTDLLKQIEFHLSA</sequence>
<organism evidence="4 5">
    <name type="scientific">Olivibacter domesticus</name>
    <name type="common">Pseudosphingobacterium domesticum</name>
    <dbReference type="NCBI Taxonomy" id="407022"/>
    <lineage>
        <taxon>Bacteria</taxon>
        <taxon>Pseudomonadati</taxon>
        <taxon>Bacteroidota</taxon>
        <taxon>Sphingobacteriia</taxon>
        <taxon>Sphingobacteriales</taxon>
        <taxon>Sphingobacteriaceae</taxon>
        <taxon>Olivibacter</taxon>
    </lineage>
</organism>
<dbReference type="Pfam" id="PF00072">
    <property type="entry name" value="Response_reg"/>
    <property type="match status" value="1"/>
</dbReference>
<accession>A0A1H7KFD4</accession>
<dbReference type="SMART" id="SM00448">
    <property type="entry name" value="REC"/>
    <property type="match status" value="1"/>
</dbReference>
<dbReference type="PROSITE" id="PS50110">
    <property type="entry name" value="RESPONSE_REGULATORY"/>
    <property type="match status" value="1"/>
</dbReference>
<dbReference type="PANTHER" id="PTHR44591:SF3">
    <property type="entry name" value="RESPONSE REGULATORY DOMAIN-CONTAINING PROTEIN"/>
    <property type="match status" value="1"/>
</dbReference>
<dbReference type="EMBL" id="FOAF01000001">
    <property type="protein sequence ID" value="SEK85528.1"/>
    <property type="molecule type" value="Genomic_DNA"/>
</dbReference>
<dbReference type="Proteomes" id="UP000199421">
    <property type="component" value="Unassembled WGS sequence"/>
</dbReference>
<name>A0A1H7KFD4_OLID1</name>
<dbReference type="STRING" id="407022.SAMN05661044_01333"/>
<evidence type="ECO:0000313" key="5">
    <source>
        <dbReference type="Proteomes" id="UP000199421"/>
    </source>
</evidence>
<keyword evidence="5" id="KW-1185">Reference proteome</keyword>
<gene>
    <name evidence="4" type="ORF">SAMN05661044_01333</name>
</gene>
<feature type="modified residue" description="4-aspartylphosphate" evidence="2">
    <location>
        <position position="53"/>
    </location>
</feature>
<reference evidence="5" key="1">
    <citation type="submission" date="2016-10" db="EMBL/GenBank/DDBJ databases">
        <authorList>
            <person name="Varghese N."/>
            <person name="Submissions S."/>
        </authorList>
    </citation>
    <scope>NUCLEOTIDE SEQUENCE [LARGE SCALE GENOMIC DNA]</scope>
    <source>
        <strain evidence="5">DSM 18733</strain>
    </source>
</reference>
<dbReference type="InterPro" id="IPR001789">
    <property type="entry name" value="Sig_transdc_resp-reg_receiver"/>
</dbReference>
<evidence type="ECO:0000256" key="2">
    <source>
        <dbReference type="PROSITE-ProRule" id="PRU00169"/>
    </source>
</evidence>
<dbReference type="PANTHER" id="PTHR44591">
    <property type="entry name" value="STRESS RESPONSE REGULATOR PROTEIN 1"/>
    <property type="match status" value="1"/>
</dbReference>
<dbReference type="RefSeq" id="WP_093320576.1">
    <property type="nucleotide sequence ID" value="NZ_FOAF01000001.1"/>
</dbReference>
<dbReference type="OrthoDB" id="5432534at2"/>
<evidence type="ECO:0000256" key="1">
    <source>
        <dbReference type="ARBA" id="ARBA00022553"/>
    </source>
</evidence>
<dbReference type="GO" id="GO:0000160">
    <property type="term" value="P:phosphorelay signal transduction system"/>
    <property type="evidence" value="ECO:0007669"/>
    <property type="project" value="InterPro"/>
</dbReference>
<proteinExistence type="predicted"/>
<dbReference type="Gene3D" id="3.40.50.2300">
    <property type="match status" value="1"/>
</dbReference>
<feature type="domain" description="Response regulatory" evidence="3">
    <location>
        <begin position="4"/>
        <end position="118"/>
    </location>
</feature>
<keyword evidence="1 2" id="KW-0597">Phosphoprotein</keyword>
<evidence type="ECO:0000259" key="3">
    <source>
        <dbReference type="PROSITE" id="PS50110"/>
    </source>
</evidence>
<dbReference type="InterPro" id="IPR050595">
    <property type="entry name" value="Bact_response_regulator"/>
</dbReference>
<evidence type="ECO:0000313" key="4">
    <source>
        <dbReference type="EMBL" id="SEK85528.1"/>
    </source>
</evidence>
<dbReference type="SUPFAM" id="SSF52172">
    <property type="entry name" value="CheY-like"/>
    <property type="match status" value="1"/>
</dbReference>
<protein>
    <submittedName>
        <fullName evidence="4">Response regulator receiver domain-containing protein</fullName>
    </submittedName>
</protein>
<dbReference type="InterPro" id="IPR011006">
    <property type="entry name" value="CheY-like_superfamily"/>
</dbReference>
<dbReference type="CDD" id="cd17574">
    <property type="entry name" value="REC_OmpR"/>
    <property type="match status" value="1"/>
</dbReference>